<reference evidence="2" key="1">
    <citation type="submission" date="2009-11" db="EMBL/GenBank/DDBJ databases">
        <authorList>
            <consortium name="The Broad Institute Genome Sequencing Platform"/>
            <person name="Ward D."/>
            <person name="Feldgarden M."/>
            <person name="Earl A."/>
            <person name="Young S.K."/>
            <person name="Zeng Q."/>
            <person name="Koehrsen M."/>
            <person name="Alvarado L."/>
            <person name="Berlin A."/>
            <person name="Bochicchio J."/>
            <person name="Borenstein D."/>
            <person name="Chapman S.B."/>
            <person name="Chen Z."/>
            <person name="Engels R."/>
            <person name="Freedman E."/>
            <person name="Gellesch M."/>
            <person name="Goldberg J."/>
            <person name="Griggs A."/>
            <person name="Gujja S."/>
            <person name="Heilman E."/>
            <person name="Heiman D."/>
            <person name="Hepburn T."/>
            <person name="Howarth C."/>
            <person name="Jen D."/>
            <person name="Larson L."/>
            <person name="Lewis B."/>
            <person name="Mehta T."/>
            <person name="Park D."/>
            <person name="Pearson M."/>
            <person name="Roberts A."/>
            <person name="Saif S."/>
            <person name="Shea T."/>
            <person name="Shenoy N."/>
            <person name="Sisk P."/>
            <person name="Stolte C."/>
            <person name="Sykes S."/>
            <person name="Thomson T."/>
            <person name="Walk T."/>
            <person name="White J."/>
            <person name="Yandava C."/>
            <person name="Izard J."/>
            <person name="Baranova O.V."/>
            <person name="Blanton J.M."/>
            <person name="Tanner A.C."/>
            <person name="Dewhirst F.E."/>
            <person name="Haas B."/>
            <person name="Nusbaum C."/>
            <person name="Birren B."/>
        </authorList>
    </citation>
    <scope>NUCLEOTIDE SEQUENCE [LARGE SCALE GENOMIC DNA]</scope>
    <source>
        <strain evidence="2">1-1 BBBD Race 1</strain>
    </source>
</reference>
<feature type="compositionally biased region" description="Pro residues" evidence="1">
    <location>
        <begin position="140"/>
        <end position="151"/>
    </location>
</feature>
<gene>
    <name evidence="2" type="ORF">PTTG_10078</name>
</gene>
<evidence type="ECO:0000256" key="1">
    <source>
        <dbReference type="SAM" id="MobiDB-lite"/>
    </source>
</evidence>
<dbReference type="VEuPathDB" id="FungiDB:PTTG_10078"/>
<name>A0A0C4FA37_PUCT1</name>
<feature type="region of interest" description="Disordered" evidence="1">
    <location>
        <begin position="137"/>
        <end position="185"/>
    </location>
</feature>
<dbReference type="EMBL" id="ADAS02000308">
    <property type="protein sequence ID" value="OAV87700.1"/>
    <property type="molecule type" value="Genomic_DNA"/>
</dbReference>
<accession>A0A0C4FA37</accession>
<reference evidence="3" key="4">
    <citation type="submission" date="2025-05" db="UniProtKB">
        <authorList>
            <consortium name="EnsemblFungi"/>
        </authorList>
    </citation>
    <scope>IDENTIFICATION</scope>
    <source>
        <strain evidence="3">isolate 1-1 / race 1 (BBBD)</strain>
    </source>
</reference>
<reference evidence="2" key="2">
    <citation type="submission" date="2016-05" db="EMBL/GenBank/DDBJ databases">
        <title>Comparative analysis highlights variable genome content of wheat rusts and divergence of the mating loci.</title>
        <authorList>
            <person name="Cuomo C.A."/>
            <person name="Bakkeren G."/>
            <person name="Szabo L."/>
            <person name="Khalil H."/>
            <person name="Joly D."/>
            <person name="Goldberg J."/>
            <person name="Young S."/>
            <person name="Zeng Q."/>
            <person name="Fellers J."/>
        </authorList>
    </citation>
    <scope>NUCLEOTIDE SEQUENCE [LARGE SCALE GENOMIC DNA]</scope>
    <source>
        <strain evidence="2">1-1 BBBD Race 1</strain>
    </source>
</reference>
<evidence type="ECO:0000313" key="4">
    <source>
        <dbReference type="Proteomes" id="UP000005240"/>
    </source>
</evidence>
<dbReference type="Proteomes" id="UP000005240">
    <property type="component" value="Unassembled WGS sequence"/>
</dbReference>
<protein>
    <submittedName>
        <fullName evidence="2 3">Uncharacterized protein</fullName>
    </submittedName>
</protein>
<keyword evidence="4" id="KW-1185">Reference proteome</keyword>
<evidence type="ECO:0000313" key="2">
    <source>
        <dbReference type="EMBL" id="OAV87700.1"/>
    </source>
</evidence>
<proteinExistence type="predicted"/>
<organism evidence="3 4">
    <name type="scientific">Puccinia triticina (isolate 1-1 / race 1 (BBBD))</name>
    <name type="common">Brown leaf rust fungus</name>
    <dbReference type="NCBI Taxonomy" id="630390"/>
    <lineage>
        <taxon>Eukaryota</taxon>
        <taxon>Fungi</taxon>
        <taxon>Dikarya</taxon>
        <taxon>Basidiomycota</taxon>
        <taxon>Pucciniomycotina</taxon>
        <taxon>Pucciniomycetes</taxon>
        <taxon>Pucciniales</taxon>
        <taxon>Pucciniaceae</taxon>
        <taxon>Puccinia</taxon>
    </lineage>
</organism>
<sequence>MRNNEDFMSFSTRARTLQRLYNFESVKISDQELARYLTFGMPTELVNMVNNFQLMEAKEFKYSEFETRTATFFQSLRPTPQWPASPTQTSNVDYRGDQLWRLKAYLDLVGLCHFCNLHCGSNNGACRGRRNPSRVEIPPSFTPPAKPPNYSPPRAWSSPSNRNTTPQAGRPVSRPAGVASAEEDNQFPDLQASSIEMYRDIDEHVAALGYTNSNSVAAGAAALAISNEAVGEDEYDFLAAVTNPLNKATVATVATAEPAFNPSTVLTPGLLGDIEDTKGYVAYAPPPNRKLHEFHRGRHLRGGLPIVFKSNRSPGRHISQSIQPPSPLPPSLPPRLITIPVHSSVPTVLQCLIPNLPPLSPPVQCPTTSSLKYIIPAKRKQHRAPIQTNCYPQ</sequence>
<dbReference type="EnsemblFungi" id="PTTG_10078-t43_1">
    <property type="protein sequence ID" value="PTTG_10078-t43_1-p1"/>
    <property type="gene ID" value="PTTG_10078"/>
</dbReference>
<evidence type="ECO:0000313" key="3">
    <source>
        <dbReference type="EnsemblFungi" id="PTTG_10078-t43_1-p1"/>
    </source>
</evidence>
<feature type="compositionally biased region" description="Polar residues" evidence="1">
    <location>
        <begin position="157"/>
        <end position="167"/>
    </location>
</feature>
<dbReference type="AlphaFoldDB" id="A0A0C4FA37"/>
<reference evidence="3 4" key="3">
    <citation type="journal article" date="2017" name="G3 (Bethesda)">
        <title>Comparative analysis highlights variable genome content of wheat rusts and divergence of the mating loci.</title>
        <authorList>
            <person name="Cuomo C.A."/>
            <person name="Bakkeren G."/>
            <person name="Khalil H.B."/>
            <person name="Panwar V."/>
            <person name="Joly D."/>
            <person name="Linning R."/>
            <person name="Sakthikumar S."/>
            <person name="Song X."/>
            <person name="Adiconis X."/>
            <person name="Fan L."/>
            <person name="Goldberg J.M."/>
            <person name="Levin J.Z."/>
            <person name="Young S."/>
            <person name="Zeng Q."/>
            <person name="Anikster Y."/>
            <person name="Bruce M."/>
            <person name="Wang M."/>
            <person name="Yin C."/>
            <person name="McCallum B."/>
            <person name="Szabo L.J."/>
            <person name="Hulbert S."/>
            <person name="Chen X."/>
            <person name="Fellers J.P."/>
        </authorList>
    </citation>
    <scope>NUCLEOTIDE SEQUENCE</scope>
    <source>
        <strain evidence="3">isolate 1-1 / race 1 (BBBD)</strain>
        <strain evidence="4">Isolate 1-1 / race 1 (BBBD)</strain>
    </source>
</reference>